<keyword evidence="1" id="KW-0472">Membrane</keyword>
<gene>
    <name evidence="2" type="ORF">AKG39_03275</name>
</gene>
<dbReference type="PANTHER" id="PTHR43471">
    <property type="entry name" value="ABC TRANSPORTER PERMEASE"/>
    <property type="match status" value="1"/>
</dbReference>
<accession>A0A0L6U3T4</accession>
<name>A0A0L6U3T4_9FIRM</name>
<feature type="transmembrane region" description="Helical" evidence="1">
    <location>
        <begin position="157"/>
        <end position="180"/>
    </location>
</feature>
<feature type="transmembrane region" description="Helical" evidence="1">
    <location>
        <begin position="235"/>
        <end position="258"/>
    </location>
</feature>
<evidence type="ECO:0008006" key="4">
    <source>
        <dbReference type="Google" id="ProtNLM"/>
    </source>
</evidence>
<evidence type="ECO:0000313" key="3">
    <source>
        <dbReference type="Proteomes" id="UP000036873"/>
    </source>
</evidence>
<evidence type="ECO:0000313" key="2">
    <source>
        <dbReference type="EMBL" id="KNZ43178.1"/>
    </source>
</evidence>
<feature type="transmembrane region" description="Helical" evidence="1">
    <location>
        <begin position="12"/>
        <end position="31"/>
    </location>
</feature>
<reference evidence="3" key="1">
    <citation type="submission" date="2015-07" db="EMBL/GenBank/DDBJ databases">
        <title>Draft genome sequence of Acetobacterium bakii DSM 8293, a potential psychrophilic chemical producer through syngas fermentation.</title>
        <authorList>
            <person name="Song Y."/>
            <person name="Hwang S."/>
            <person name="Cho B.-K."/>
        </authorList>
    </citation>
    <scope>NUCLEOTIDE SEQUENCE [LARGE SCALE GENOMIC DNA]</scope>
    <source>
        <strain evidence="3">DSM 8239</strain>
    </source>
</reference>
<sequence>MNIFFKELKANYKSLLIWSCAQVFIIFAGMMKYKGFADSGVDINSLFAGFPKELLVVFGMGSTDISQVAGFYSVFFLYFMLLAAVHAVMFGAVVVSKEERDHSADFLFSRPVKRHEVITPKLLAGVVNILFFNLVTFGASVFFIGLYNNGDGLVDKVAITMVALFVLQLFFLALGAMLGASLKTTKIATSAAAGIILGTFFLSVAVDLNANFDILKYLTPFKYFNAKMLVIDGTLSLNSVGILLVVTFILTTLCYLIFNKRDLST</sequence>
<dbReference type="PANTHER" id="PTHR43471:SF12">
    <property type="entry name" value="HYPOTHETICAL MEMBRANE PROTEIN, CONSERVED"/>
    <property type="match status" value="1"/>
</dbReference>
<organism evidence="2 3">
    <name type="scientific">Acetobacterium bakii</name>
    <dbReference type="NCBI Taxonomy" id="52689"/>
    <lineage>
        <taxon>Bacteria</taxon>
        <taxon>Bacillati</taxon>
        <taxon>Bacillota</taxon>
        <taxon>Clostridia</taxon>
        <taxon>Eubacteriales</taxon>
        <taxon>Eubacteriaceae</taxon>
        <taxon>Acetobacterium</taxon>
    </lineage>
</organism>
<protein>
    <recommendedName>
        <fullName evidence="4">ABC transporter</fullName>
    </recommendedName>
</protein>
<dbReference type="Proteomes" id="UP000036873">
    <property type="component" value="Unassembled WGS sequence"/>
</dbReference>
<dbReference type="GO" id="GO:0140359">
    <property type="term" value="F:ABC-type transporter activity"/>
    <property type="evidence" value="ECO:0007669"/>
    <property type="project" value="InterPro"/>
</dbReference>
<feature type="transmembrane region" description="Helical" evidence="1">
    <location>
        <begin position="187"/>
        <end position="206"/>
    </location>
</feature>
<feature type="transmembrane region" description="Helical" evidence="1">
    <location>
        <begin position="122"/>
        <end position="145"/>
    </location>
</feature>
<comment type="caution">
    <text evidence="2">The sequence shown here is derived from an EMBL/GenBank/DDBJ whole genome shotgun (WGS) entry which is preliminary data.</text>
</comment>
<dbReference type="RefSeq" id="WP_050738923.1">
    <property type="nucleotide sequence ID" value="NZ_LGYO01000007.1"/>
</dbReference>
<dbReference type="AlphaFoldDB" id="A0A0L6U3T4"/>
<evidence type="ECO:0000256" key="1">
    <source>
        <dbReference type="SAM" id="Phobius"/>
    </source>
</evidence>
<dbReference type="Pfam" id="PF12679">
    <property type="entry name" value="ABC2_membrane_2"/>
    <property type="match status" value="1"/>
</dbReference>
<dbReference type="EMBL" id="LGYO01000007">
    <property type="protein sequence ID" value="KNZ43178.1"/>
    <property type="molecule type" value="Genomic_DNA"/>
</dbReference>
<keyword evidence="3" id="KW-1185">Reference proteome</keyword>
<dbReference type="GO" id="GO:0005886">
    <property type="term" value="C:plasma membrane"/>
    <property type="evidence" value="ECO:0007669"/>
    <property type="project" value="UniProtKB-SubCell"/>
</dbReference>
<keyword evidence="1" id="KW-1133">Transmembrane helix</keyword>
<keyword evidence="1" id="KW-0812">Transmembrane</keyword>
<dbReference type="STRING" id="52689.AKG39_03275"/>
<proteinExistence type="predicted"/>
<feature type="transmembrane region" description="Helical" evidence="1">
    <location>
        <begin position="70"/>
        <end position="95"/>
    </location>
</feature>
<dbReference type="OrthoDB" id="9800309at2"/>